<comment type="caution">
    <text evidence="2">The sequence shown here is derived from an EMBL/GenBank/DDBJ whole genome shotgun (WGS) entry which is preliminary data.</text>
</comment>
<dbReference type="SUPFAM" id="SSF48452">
    <property type="entry name" value="TPR-like"/>
    <property type="match status" value="1"/>
</dbReference>
<evidence type="ECO:0000256" key="1">
    <source>
        <dbReference type="PROSITE-ProRule" id="PRU00339"/>
    </source>
</evidence>
<sequence length="407" mass="46241">MNSFKIKKSHNSSIHLLIAVAGIIFASMSIAQGTAESINQYLEEIDLVEANEGSYSSQLSDLLMSLGNSYQANSDFENANLVYQRGMQIEKINYGLFSLSQTPYLRAIAESHRAMNDWEQSQKAIDQYYLVNEKVYGQRDVRMLPVIESLINWHTESYNMRDPRDSFPNLTSLEILARKLHVILDESADLGDPSTPKKYKQIGRIQYMLARHIKDYGLPQEGGMSITTDRYATERNSPISSHNYYSRGSAALQKVVKATMEQSPSVMMDQIEAVANLGDWYLIFGQVGSATKAYSLADELISVSSEPELIRNNIFGMGKIINFDEPSKDGFLNDDRDFNLIEVSMTISRSGSALDIEIDKEKNDLTDDDERVLRKYFKKRRFRPSFSDGKTRSMQLILPYYLPKVEA</sequence>
<keyword evidence="1" id="KW-0802">TPR repeat</keyword>
<dbReference type="PROSITE" id="PS50005">
    <property type="entry name" value="TPR"/>
    <property type="match status" value="1"/>
</dbReference>
<dbReference type="Proteomes" id="UP000318148">
    <property type="component" value="Unassembled WGS sequence"/>
</dbReference>
<gene>
    <name evidence="2" type="ORF">EVB02_00635</name>
</gene>
<dbReference type="AlphaFoldDB" id="A0A520LNZ9"/>
<dbReference type="Gene3D" id="1.25.40.10">
    <property type="entry name" value="Tetratricopeptide repeat domain"/>
    <property type="match status" value="1"/>
</dbReference>
<reference evidence="2 3" key="1">
    <citation type="submission" date="2019-02" db="EMBL/GenBank/DDBJ databases">
        <title>Prokaryotic population dynamics and viral predation in marine succession experiment using metagenomics: the confinement effect.</title>
        <authorList>
            <person name="Haro-Moreno J.M."/>
            <person name="Rodriguez-Valera F."/>
            <person name="Lopez-Perez M."/>
        </authorList>
    </citation>
    <scope>NUCLEOTIDE SEQUENCE [LARGE SCALE GENOMIC DNA]</scope>
    <source>
        <strain evidence="2">MED-G169</strain>
    </source>
</reference>
<feature type="repeat" description="TPR" evidence="1">
    <location>
        <begin position="60"/>
        <end position="93"/>
    </location>
</feature>
<dbReference type="InterPro" id="IPR011990">
    <property type="entry name" value="TPR-like_helical_dom_sf"/>
</dbReference>
<evidence type="ECO:0000313" key="3">
    <source>
        <dbReference type="Proteomes" id="UP000318148"/>
    </source>
</evidence>
<dbReference type="EMBL" id="SHBO01000004">
    <property type="protein sequence ID" value="RZO08443.1"/>
    <property type="molecule type" value="Genomic_DNA"/>
</dbReference>
<accession>A0A520LNZ9</accession>
<dbReference type="InterPro" id="IPR019734">
    <property type="entry name" value="TPR_rpt"/>
</dbReference>
<proteinExistence type="predicted"/>
<organism evidence="2 3">
    <name type="scientific">SAR92 clade bacterium</name>
    <dbReference type="NCBI Taxonomy" id="2315479"/>
    <lineage>
        <taxon>Bacteria</taxon>
        <taxon>Pseudomonadati</taxon>
        <taxon>Pseudomonadota</taxon>
        <taxon>Gammaproteobacteria</taxon>
        <taxon>Cellvibrionales</taxon>
        <taxon>Porticoccaceae</taxon>
        <taxon>SAR92 clade</taxon>
    </lineage>
</organism>
<name>A0A520LNZ9_9GAMM</name>
<evidence type="ECO:0000313" key="2">
    <source>
        <dbReference type="EMBL" id="RZO08443.1"/>
    </source>
</evidence>
<evidence type="ECO:0008006" key="4">
    <source>
        <dbReference type="Google" id="ProtNLM"/>
    </source>
</evidence>
<protein>
    <recommendedName>
        <fullName evidence="4">Tetratricopeptide repeat protein</fullName>
    </recommendedName>
</protein>